<name>A0ABR3FNN2_9AGAR</name>
<sequence>MSAEVFWMIARALDDPKDLHRLLHVNRRLFKIATPLRYASIRIDSYLTLDRAAPMYTIQKNADRTSIYRSAPKRVEIGGPPDAPQWKYERAFRVLRTLTAVRSLYVWHLPSFPYDMLAHWISSIGTLKTLEVKSPAVRDFMPRYYTPILPPTFPSLTRVHFVNFQWGTIANTLDQSISSLALLSSISTIRSFCADVRSWISMSRGRWCDRLSFPPNVSELEIVVGPECHMEDMQNEAWARGLFRALRVCGSKLESLRIQLPYQTRTILNTRIPLPRLTIFVGPEGILYSVDLDGPLTVLWITSCAFDMEPDVAPWVTVWPTLRDPGALRMLRVASWDLRALNIAAVLSELPELEELSIFTKTRLDKTELVSLGKAFARCPRLWKVTVLGPSGSMQPLKSVAEIAAAWQGVAPSLGCVRLSTTEKWYLQYDWDEQVFVWEPKSVSFPRGYKQIDLPSHLKPCSLQIPPYPDRIRYPDSDTEYETGSESE</sequence>
<dbReference type="EMBL" id="JBAHYK010000182">
    <property type="protein sequence ID" value="KAL0577041.1"/>
    <property type="molecule type" value="Genomic_DNA"/>
</dbReference>
<proteinExistence type="predicted"/>
<dbReference type="SUPFAM" id="SSF52047">
    <property type="entry name" value="RNI-like"/>
    <property type="match status" value="1"/>
</dbReference>
<reference evidence="2 3" key="1">
    <citation type="submission" date="2024-02" db="EMBL/GenBank/DDBJ databases">
        <title>A draft genome for the cacao thread blight pathogen Marasmius crinis-equi.</title>
        <authorList>
            <person name="Cohen S.P."/>
            <person name="Baruah I.K."/>
            <person name="Amoako-Attah I."/>
            <person name="Bukari Y."/>
            <person name="Meinhardt L.W."/>
            <person name="Bailey B.A."/>
        </authorList>
    </citation>
    <scope>NUCLEOTIDE SEQUENCE [LARGE SCALE GENOMIC DNA]</scope>
    <source>
        <strain evidence="2 3">GH-76</strain>
    </source>
</reference>
<evidence type="ECO:0000256" key="1">
    <source>
        <dbReference type="SAM" id="MobiDB-lite"/>
    </source>
</evidence>
<evidence type="ECO:0000313" key="3">
    <source>
        <dbReference type="Proteomes" id="UP001465976"/>
    </source>
</evidence>
<feature type="compositionally biased region" description="Acidic residues" evidence="1">
    <location>
        <begin position="477"/>
        <end position="488"/>
    </location>
</feature>
<accession>A0ABR3FNN2</accession>
<comment type="caution">
    <text evidence="2">The sequence shown here is derived from an EMBL/GenBank/DDBJ whole genome shotgun (WGS) entry which is preliminary data.</text>
</comment>
<evidence type="ECO:0008006" key="4">
    <source>
        <dbReference type="Google" id="ProtNLM"/>
    </source>
</evidence>
<keyword evidence="3" id="KW-1185">Reference proteome</keyword>
<dbReference type="Proteomes" id="UP001465976">
    <property type="component" value="Unassembled WGS sequence"/>
</dbReference>
<protein>
    <recommendedName>
        <fullName evidence="4">F-box domain-containing protein</fullName>
    </recommendedName>
</protein>
<organism evidence="2 3">
    <name type="scientific">Marasmius crinis-equi</name>
    <dbReference type="NCBI Taxonomy" id="585013"/>
    <lineage>
        <taxon>Eukaryota</taxon>
        <taxon>Fungi</taxon>
        <taxon>Dikarya</taxon>
        <taxon>Basidiomycota</taxon>
        <taxon>Agaricomycotina</taxon>
        <taxon>Agaricomycetes</taxon>
        <taxon>Agaricomycetidae</taxon>
        <taxon>Agaricales</taxon>
        <taxon>Marasmiineae</taxon>
        <taxon>Marasmiaceae</taxon>
        <taxon>Marasmius</taxon>
    </lineage>
</organism>
<gene>
    <name evidence="2" type="ORF">V5O48_004945</name>
</gene>
<feature type="region of interest" description="Disordered" evidence="1">
    <location>
        <begin position="469"/>
        <end position="488"/>
    </location>
</feature>
<evidence type="ECO:0000313" key="2">
    <source>
        <dbReference type="EMBL" id="KAL0577041.1"/>
    </source>
</evidence>